<keyword evidence="4" id="KW-1185">Reference proteome</keyword>
<protein>
    <submittedName>
        <fullName evidence="3">GAP family protein</fullName>
    </submittedName>
</protein>
<keyword evidence="2" id="KW-0472">Membrane</keyword>
<reference evidence="3" key="1">
    <citation type="submission" date="2021-02" db="EMBL/GenBank/DDBJ databases">
        <title>Natronoglycomyces albus gen. nov., sp. nov, a haloalkaliphilic actinobacterium from a soda solonchak soil.</title>
        <authorList>
            <person name="Sorokin D.Y."/>
            <person name="Khijniak T.V."/>
            <person name="Zakharycheva A.P."/>
            <person name="Boueva O.V."/>
            <person name="Ariskina E.V."/>
            <person name="Hahnke R.L."/>
            <person name="Bunk B."/>
            <person name="Sproer C."/>
            <person name="Schumann P."/>
            <person name="Evtushenko L.I."/>
            <person name="Kublanov I.V."/>
        </authorList>
    </citation>
    <scope>NUCLEOTIDE SEQUENCE</scope>
    <source>
        <strain evidence="3">DSM 106290</strain>
    </source>
</reference>
<evidence type="ECO:0000256" key="2">
    <source>
        <dbReference type="SAM" id="Phobius"/>
    </source>
</evidence>
<evidence type="ECO:0000313" key="3">
    <source>
        <dbReference type="EMBL" id="QSB06290.1"/>
    </source>
</evidence>
<dbReference type="InterPro" id="IPR021315">
    <property type="entry name" value="Gap/Sap"/>
</dbReference>
<feature type="transmembrane region" description="Helical" evidence="2">
    <location>
        <begin position="6"/>
        <end position="31"/>
    </location>
</feature>
<dbReference type="Pfam" id="PF11139">
    <property type="entry name" value="SfLAP"/>
    <property type="match status" value="1"/>
</dbReference>
<feature type="transmembrane region" description="Helical" evidence="2">
    <location>
        <begin position="78"/>
        <end position="97"/>
    </location>
</feature>
<dbReference type="EMBL" id="CP070496">
    <property type="protein sequence ID" value="QSB06290.1"/>
    <property type="molecule type" value="Genomic_DNA"/>
</dbReference>
<feature type="transmembrane region" description="Helical" evidence="2">
    <location>
        <begin position="155"/>
        <end position="180"/>
    </location>
</feature>
<organism evidence="3 4">
    <name type="scientific">Natronoglycomyces albus</name>
    <dbReference type="NCBI Taxonomy" id="2811108"/>
    <lineage>
        <taxon>Bacteria</taxon>
        <taxon>Bacillati</taxon>
        <taxon>Actinomycetota</taxon>
        <taxon>Actinomycetes</taxon>
        <taxon>Glycomycetales</taxon>
        <taxon>Glycomycetaceae</taxon>
        <taxon>Natronoglycomyces</taxon>
    </lineage>
</organism>
<gene>
    <name evidence="3" type="ORF">JQS30_05115</name>
</gene>
<sequence>MTWEIGLTVAGLGLLDALSPAIVGVTIYLLLNARSRLATLLFTYVATVVVCYFAFGVALKLGLGALLPALENLVDSPVGLWAQAILGGILLVIAIAIPGKKKRQKRQADRRLAAEAAEAADAPGSTQAAASPPHKGGTGTTRVPKSLTVSAMISFGLITVLIEGFMVLPYFAAIGIMTAAEVPVAAWLPLILMYNLIMVSSAFILYGLWKLFGQRLQPRLERWRDKLAAETIETMAWILGIAGFLVARGAVIELHALGLLPF</sequence>
<dbReference type="RefSeq" id="WP_213172299.1">
    <property type="nucleotide sequence ID" value="NZ_CP070496.1"/>
</dbReference>
<keyword evidence="2" id="KW-0812">Transmembrane</keyword>
<feature type="transmembrane region" description="Helical" evidence="2">
    <location>
        <begin position="234"/>
        <end position="257"/>
    </location>
</feature>
<accession>A0A895XVP1</accession>
<feature type="region of interest" description="Disordered" evidence="1">
    <location>
        <begin position="117"/>
        <end position="142"/>
    </location>
</feature>
<keyword evidence="2" id="KW-1133">Transmembrane helix</keyword>
<dbReference type="AlphaFoldDB" id="A0A895XVP1"/>
<proteinExistence type="predicted"/>
<feature type="transmembrane region" description="Helical" evidence="2">
    <location>
        <begin position="186"/>
        <end position="213"/>
    </location>
</feature>
<dbReference type="Proteomes" id="UP000662939">
    <property type="component" value="Chromosome"/>
</dbReference>
<evidence type="ECO:0000313" key="4">
    <source>
        <dbReference type="Proteomes" id="UP000662939"/>
    </source>
</evidence>
<dbReference type="KEGG" id="nav:JQS30_05115"/>
<feature type="transmembrane region" description="Helical" evidence="2">
    <location>
        <begin position="38"/>
        <end position="58"/>
    </location>
</feature>
<evidence type="ECO:0000256" key="1">
    <source>
        <dbReference type="SAM" id="MobiDB-lite"/>
    </source>
</evidence>
<name>A0A895XVP1_9ACTN</name>